<keyword evidence="2 3" id="KW-0819">tRNA processing</keyword>
<feature type="region of interest" description="Disordered" evidence="4">
    <location>
        <begin position="457"/>
        <end position="572"/>
    </location>
</feature>
<protein>
    <recommendedName>
        <fullName evidence="3">Cytoplasmic tRNA 2-thiolation protein 2</fullName>
    </recommendedName>
</protein>
<comment type="pathway">
    <text evidence="3">tRNA modification; 5-methoxycarbonylmethyl-2-thiouridine-tRNA biosynthesis.</text>
</comment>
<comment type="function">
    <text evidence="3">Plays a central role in 2-thiolation of mcm(5)S(2)U at tRNA wobble positions of tRNA(Lys), tRNA(Glu) and tRNA(Gln). May act by forming a heterodimer with NCS6/CTU1 that ligates sulfur from thiocarboxylated URM1 onto the uridine of tRNAs at wobble position.</text>
</comment>
<dbReference type="Proteomes" id="UP000054558">
    <property type="component" value="Unassembled WGS sequence"/>
</dbReference>
<keyword evidence="5" id="KW-0378">Hydrolase</keyword>
<keyword evidence="6" id="KW-1185">Reference proteome</keyword>
<comment type="subcellular location">
    <subcellularLocation>
        <location evidence="3">Cytoplasm</location>
    </subcellularLocation>
</comment>
<gene>
    <name evidence="5" type="ORF">KFL_000830040</name>
</gene>
<dbReference type="GO" id="GO:0000049">
    <property type="term" value="F:tRNA binding"/>
    <property type="evidence" value="ECO:0007669"/>
    <property type="project" value="InterPro"/>
</dbReference>
<evidence type="ECO:0000256" key="3">
    <source>
        <dbReference type="HAMAP-Rule" id="MF_03054"/>
    </source>
</evidence>
<feature type="region of interest" description="Disordered" evidence="4">
    <location>
        <begin position="211"/>
        <end position="252"/>
    </location>
</feature>
<dbReference type="EMBL" id="DF237032">
    <property type="protein sequence ID" value="GAQ81522.1"/>
    <property type="molecule type" value="Genomic_DNA"/>
</dbReference>
<dbReference type="OrthoDB" id="25129at2759"/>
<evidence type="ECO:0000313" key="6">
    <source>
        <dbReference type="Proteomes" id="UP000054558"/>
    </source>
</evidence>
<dbReference type="GO" id="GO:0016779">
    <property type="term" value="F:nucleotidyltransferase activity"/>
    <property type="evidence" value="ECO:0007669"/>
    <property type="project" value="UniProtKB-UniRule"/>
</dbReference>
<evidence type="ECO:0000256" key="4">
    <source>
        <dbReference type="SAM" id="MobiDB-lite"/>
    </source>
</evidence>
<proteinExistence type="inferred from homology"/>
<dbReference type="InterPro" id="IPR014729">
    <property type="entry name" value="Rossmann-like_a/b/a_fold"/>
</dbReference>
<dbReference type="PANTHER" id="PTHR20882">
    <property type="entry name" value="CYTOPLASMIC TRNA 2-THIOLATION PROTEIN 2"/>
    <property type="match status" value="1"/>
</dbReference>
<dbReference type="PANTHER" id="PTHR20882:SF14">
    <property type="entry name" value="CYTOPLASMIC TRNA 2-THIOLATION PROTEIN 2"/>
    <property type="match status" value="1"/>
</dbReference>
<evidence type="ECO:0000256" key="2">
    <source>
        <dbReference type="ARBA" id="ARBA00022694"/>
    </source>
</evidence>
<name>A0A1Y1HUL3_KLENI</name>
<dbReference type="UniPathway" id="UPA00988"/>
<dbReference type="GO" id="GO:0032447">
    <property type="term" value="P:protein urmylation"/>
    <property type="evidence" value="ECO:0007669"/>
    <property type="project" value="UniProtKB-UniRule"/>
</dbReference>
<feature type="region of interest" description="Disordered" evidence="4">
    <location>
        <begin position="33"/>
        <end position="59"/>
    </location>
</feature>
<dbReference type="GO" id="GO:0005829">
    <property type="term" value="C:cytosol"/>
    <property type="evidence" value="ECO:0000318"/>
    <property type="project" value="GO_Central"/>
</dbReference>
<dbReference type="GO" id="GO:0016783">
    <property type="term" value="F:sulfurtransferase activity"/>
    <property type="evidence" value="ECO:0000318"/>
    <property type="project" value="GO_Central"/>
</dbReference>
<feature type="region of interest" description="Disordered" evidence="4">
    <location>
        <begin position="419"/>
        <end position="438"/>
    </location>
</feature>
<dbReference type="GO" id="GO:0002143">
    <property type="term" value="P:tRNA wobble position uridine thiolation"/>
    <property type="evidence" value="ECO:0000318"/>
    <property type="project" value="GO_Central"/>
</dbReference>
<dbReference type="AlphaFoldDB" id="A0A1Y1HUL3"/>
<dbReference type="SUPFAM" id="SSF52402">
    <property type="entry name" value="Adenine nucleotide alpha hydrolases-like"/>
    <property type="match status" value="1"/>
</dbReference>
<dbReference type="STRING" id="105231.A0A1Y1HUL3"/>
<dbReference type="OMA" id="CTSTIAC"/>
<dbReference type="GO" id="GO:0016787">
    <property type="term" value="F:hydrolase activity"/>
    <property type="evidence" value="ECO:0007669"/>
    <property type="project" value="UniProtKB-KW"/>
</dbReference>
<dbReference type="HAMAP" id="MF_03054">
    <property type="entry name" value="CTU2"/>
    <property type="match status" value="1"/>
</dbReference>
<keyword evidence="1 3" id="KW-0963">Cytoplasm</keyword>
<evidence type="ECO:0000256" key="1">
    <source>
        <dbReference type="ARBA" id="ARBA00022490"/>
    </source>
</evidence>
<feature type="compositionally biased region" description="Basic and acidic residues" evidence="4">
    <location>
        <begin position="488"/>
        <end position="507"/>
    </location>
</feature>
<evidence type="ECO:0000313" key="5">
    <source>
        <dbReference type="EMBL" id="GAQ81522.1"/>
    </source>
</evidence>
<organism evidence="5 6">
    <name type="scientific">Klebsormidium nitens</name>
    <name type="common">Green alga</name>
    <name type="synonym">Ulothrix nitens</name>
    <dbReference type="NCBI Taxonomy" id="105231"/>
    <lineage>
        <taxon>Eukaryota</taxon>
        <taxon>Viridiplantae</taxon>
        <taxon>Streptophyta</taxon>
        <taxon>Klebsormidiophyceae</taxon>
        <taxon>Klebsormidiales</taxon>
        <taxon>Klebsormidiaceae</taxon>
        <taxon>Klebsormidium</taxon>
    </lineage>
</organism>
<comment type="similarity">
    <text evidence="3">Belongs to the CTU2/NCS2 family.</text>
</comment>
<dbReference type="InterPro" id="IPR019407">
    <property type="entry name" value="CTU2"/>
</dbReference>
<sequence>MAQAPGVNGLCGGTPASCSSACDRHGEEARGMSANGASVRVTGDTSDGGGGGSGETAAREGAPAAPLCVKCRAAPAEVIANQREPYCGACLRASLLYKVKTAINKHALVQAHDAVLLAFSGGHSSTVLLHFLSELQSHATTPLAAAADRGKTVFRLGLVFVSEAAVLSRPHYDGDADVERIRKLAAPFEKRGCRVHVVRLEELFLKGRSQAHQAAPEGTMPRGSQDSATKGVVRNDSGDQLEEGRPGYSVPHTDGLAGAWERLRAMVARVADATAQEDLVEMLRTEALQQVAVEHGYTKIATGVCASRLAAEVLTGTVKGRGFSLPADLQAVDRRRTVPVIAPLRDCVIKELATLCTLNRWPTTFVPSLDAGPTARPSLNRLTQDFLTLIEDDLPGRTLTILRTAGKLQPFPFNAFPALPPGHRARLQPAQGTEAAAEPADGVNLCALCRAPLTSAEVQDGGAGERGARGPESEPGQRLGADAGDGGNEGRDTAEQARAEQAEERRGAAAPAGDQLRENGAEVGSTGGESDGRGVEVASVGHEASNGDSRGSSGAGRGVVPPGPQSEARPGGVACCRSCREQVLGGTGGTANPAWLHDLPWLDRAGGRAAEEARRDRMRNKIQDFLL</sequence>
<reference evidence="5 6" key="1">
    <citation type="journal article" date="2014" name="Nat. Commun.">
        <title>Klebsormidium flaccidum genome reveals primary factors for plant terrestrial adaptation.</title>
        <authorList>
            <person name="Hori K."/>
            <person name="Maruyama F."/>
            <person name="Fujisawa T."/>
            <person name="Togashi T."/>
            <person name="Yamamoto N."/>
            <person name="Seo M."/>
            <person name="Sato S."/>
            <person name="Yamada T."/>
            <person name="Mori H."/>
            <person name="Tajima N."/>
            <person name="Moriyama T."/>
            <person name="Ikeuchi M."/>
            <person name="Watanabe M."/>
            <person name="Wada H."/>
            <person name="Kobayashi K."/>
            <person name="Saito M."/>
            <person name="Masuda T."/>
            <person name="Sasaki-Sekimoto Y."/>
            <person name="Mashiguchi K."/>
            <person name="Awai K."/>
            <person name="Shimojima M."/>
            <person name="Masuda S."/>
            <person name="Iwai M."/>
            <person name="Nobusawa T."/>
            <person name="Narise T."/>
            <person name="Kondo S."/>
            <person name="Saito H."/>
            <person name="Sato R."/>
            <person name="Murakawa M."/>
            <person name="Ihara Y."/>
            <person name="Oshima-Yamada Y."/>
            <person name="Ohtaka K."/>
            <person name="Satoh M."/>
            <person name="Sonobe K."/>
            <person name="Ishii M."/>
            <person name="Ohtani R."/>
            <person name="Kanamori-Sato M."/>
            <person name="Honoki R."/>
            <person name="Miyazaki D."/>
            <person name="Mochizuki H."/>
            <person name="Umetsu J."/>
            <person name="Higashi K."/>
            <person name="Shibata D."/>
            <person name="Kamiya Y."/>
            <person name="Sato N."/>
            <person name="Nakamura Y."/>
            <person name="Tabata S."/>
            <person name="Ida S."/>
            <person name="Kurokawa K."/>
            <person name="Ohta H."/>
        </authorList>
    </citation>
    <scope>NUCLEOTIDE SEQUENCE [LARGE SCALE GENOMIC DNA]</scope>
    <source>
        <strain evidence="5 6">NIES-2285</strain>
    </source>
</reference>
<dbReference type="Gene3D" id="3.40.50.620">
    <property type="entry name" value="HUPs"/>
    <property type="match status" value="1"/>
</dbReference>
<accession>A0A1Y1HUL3</accession>